<dbReference type="PANTHER" id="PTHR12327">
    <property type="entry name" value="ALPHA-TUBULIN N-ACETYLTRANSFERASE 1"/>
    <property type="match status" value="1"/>
</dbReference>
<dbReference type="EMBL" id="CAMPGE010006098">
    <property type="protein sequence ID" value="CAI2364942.1"/>
    <property type="molecule type" value="Genomic_DNA"/>
</dbReference>
<gene>
    <name evidence="4" type="ORF">ECRASSUSDP1_LOCUS6292</name>
</gene>
<keyword evidence="1" id="KW-0808">Transferase</keyword>
<dbReference type="InterPro" id="IPR007965">
    <property type="entry name" value="GNAT_ATAT"/>
</dbReference>
<dbReference type="AlphaFoldDB" id="A0AAD1UCY3"/>
<evidence type="ECO:0000313" key="4">
    <source>
        <dbReference type="EMBL" id="CAI2364942.1"/>
    </source>
</evidence>
<evidence type="ECO:0000256" key="2">
    <source>
        <dbReference type="ARBA" id="ARBA00023315"/>
    </source>
</evidence>
<sequence>MEIDLNVQRACQCNANGYGNVTIQDLRDETLEYPSSVTIIRNTMHKASCENQNRYYDKSKANELFVNPLPEYLNTKKNTMFFKAYSNKCVGYISTVDFKIVMHILDDRRIYIDTTAILDFYIHEDCQRKGHGKQLMDYLLLVKGIEPRKVSLYKPSKAMFKFMKKHYGLSARLDESVEVYTFKDILGSPGDGENKYELYQEHLKFLEEKKKNPNILDIPMFSSAMKPPPKKDSTLKNSGRRILENSLTKSIVGIRKEEKKIDPLSYFAFSRAKNKKSNYIKESLDELMKPIIQDQMGHDADDISRYLPGAEKQPDPSEEFSQYYASFVPSDNAIYEPGQRVLRPIRSQLPKDLHKSLLPKKSFPFGVTAKEQSDEAQNLIKKKGLKTDVYCGKEVLAPLYQVELKEINAMNDRYNASRVEELTMRQEMDRLAQKNKLASMNRYNK</sequence>
<evidence type="ECO:0000259" key="3">
    <source>
        <dbReference type="PROSITE" id="PS51730"/>
    </source>
</evidence>
<evidence type="ECO:0000256" key="1">
    <source>
        <dbReference type="ARBA" id="ARBA00022679"/>
    </source>
</evidence>
<dbReference type="Gene3D" id="3.40.630.30">
    <property type="match status" value="1"/>
</dbReference>
<keyword evidence="5" id="KW-1185">Reference proteome</keyword>
<dbReference type="Pfam" id="PF05301">
    <property type="entry name" value="Acetyltransf_16"/>
    <property type="match status" value="1"/>
</dbReference>
<dbReference type="InterPro" id="IPR016181">
    <property type="entry name" value="Acyl_CoA_acyltransferase"/>
</dbReference>
<protein>
    <recommendedName>
        <fullName evidence="3">N-acetyltransferase domain-containing protein</fullName>
    </recommendedName>
</protein>
<proteinExistence type="predicted"/>
<dbReference type="GO" id="GO:0019799">
    <property type="term" value="F:tubulin N-acetyltransferase activity"/>
    <property type="evidence" value="ECO:0007669"/>
    <property type="project" value="InterPro"/>
</dbReference>
<accession>A0AAD1UCY3</accession>
<dbReference type="CDD" id="cd04301">
    <property type="entry name" value="NAT_SF"/>
    <property type="match status" value="1"/>
</dbReference>
<feature type="domain" description="N-acetyltransferase" evidence="3">
    <location>
        <begin position="1"/>
        <end position="186"/>
    </location>
</feature>
<reference evidence="4" key="1">
    <citation type="submission" date="2023-07" db="EMBL/GenBank/DDBJ databases">
        <authorList>
            <consortium name="AG Swart"/>
            <person name="Singh M."/>
            <person name="Singh A."/>
            <person name="Seah K."/>
            <person name="Emmerich C."/>
        </authorList>
    </citation>
    <scope>NUCLEOTIDE SEQUENCE</scope>
    <source>
        <strain evidence="4">DP1</strain>
    </source>
</reference>
<dbReference type="Proteomes" id="UP001295684">
    <property type="component" value="Unassembled WGS sequence"/>
</dbReference>
<name>A0AAD1UCY3_EUPCR</name>
<dbReference type="PANTHER" id="PTHR12327:SF0">
    <property type="entry name" value="ALPHA-TUBULIN N-ACETYLTRANSFERASE 1"/>
    <property type="match status" value="1"/>
</dbReference>
<dbReference type="InterPro" id="IPR038746">
    <property type="entry name" value="Atat"/>
</dbReference>
<keyword evidence="2" id="KW-0012">Acyltransferase</keyword>
<comment type="caution">
    <text evidence="4">The sequence shown here is derived from an EMBL/GenBank/DDBJ whole genome shotgun (WGS) entry which is preliminary data.</text>
</comment>
<dbReference type="GO" id="GO:0005874">
    <property type="term" value="C:microtubule"/>
    <property type="evidence" value="ECO:0007669"/>
    <property type="project" value="InterPro"/>
</dbReference>
<dbReference type="SUPFAM" id="SSF55729">
    <property type="entry name" value="Acyl-CoA N-acyltransferases (Nat)"/>
    <property type="match status" value="1"/>
</dbReference>
<organism evidence="4 5">
    <name type="scientific">Euplotes crassus</name>
    <dbReference type="NCBI Taxonomy" id="5936"/>
    <lineage>
        <taxon>Eukaryota</taxon>
        <taxon>Sar</taxon>
        <taxon>Alveolata</taxon>
        <taxon>Ciliophora</taxon>
        <taxon>Intramacronucleata</taxon>
        <taxon>Spirotrichea</taxon>
        <taxon>Hypotrichia</taxon>
        <taxon>Euplotida</taxon>
        <taxon>Euplotidae</taxon>
        <taxon>Moneuplotes</taxon>
    </lineage>
</organism>
<dbReference type="PROSITE" id="PS51730">
    <property type="entry name" value="GNAT_ATAT"/>
    <property type="match status" value="1"/>
</dbReference>
<evidence type="ECO:0000313" key="5">
    <source>
        <dbReference type="Proteomes" id="UP001295684"/>
    </source>
</evidence>